<feature type="transmembrane region" description="Helical" evidence="2">
    <location>
        <begin position="220"/>
        <end position="241"/>
    </location>
</feature>
<organism evidence="3 4">
    <name type="scientific">Miniimonas arenae</name>
    <dbReference type="NCBI Taxonomy" id="676201"/>
    <lineage>
        <taxon>Bacteria</taxon>
        <taxon>Bacillati</taxon>
        <taxon>Actinomycetota</taxon>
        <taxon>Actinomycetes</taxon>
        <taxon>Micrococcales</taxon>
        <taxon>Beutenbergiaceae</taxon>
        <taxon>Miniimonas</taxon>
    </lineage>
</organism>
<gene>
    <name evidence="3" type="ORF">FH969_02990</name>
</gene>
<keyword evidence="2" id="KW-1133">Transmembrane helix</keyword>
<dbReference type="EMBL" id="VENP01000006">
    <property type="protein sequence ID" value="TNU76515.1"/>
    <property type="molecule type" value="Genomic_DNA"/>
</dbReference>
<dbReference type="AlphaFoldDB" id="A0A5C5BGF4"/>
<sequence length="328" mass="33178">MSRAEATSPAVGGSAATATAAATAASRAVGTDGGPGRAVGADVSDTASGGPRTSRARATARLLRNELRLVLGRRRNQLLLALLTAVPVLLGIMLAIVSDSAYAGQGPGFISRVAGNGLFLVVTSLFLCLPFLLPLVVSIASGDAVAGEAGAGTLRYLLLVPIPRGRLLLVKAAGALVLVLAGVLLVAAAAFLTGGLLFGFGDLTLLSGQSVGTGAGVVRMLGVTAYVAMSLTGLIAVGLFFSTLTEVAIGAMAATVVVSVVSTVLDSLPQLAAIHPYLLTHHWFDFAEFLRWDVSAGVLLQGVAVQAAWVAVFGSLAWARFTTADITS</sequence>
<feature type="transmembrane region" description="Helical" evidence="2">
    <location>
        <begin position="118"/>
        <end position="146"/>
    </location>
</feature>
<evidence type="ECO:0000256" key="2">
    <source>
        <dbReference type="SAM" id="Phobius"/>
    </source>
</evidence>
<proteinExistence type="predicted"/>
<keyword evidence="2" id="KW-0472">Membrane</keyword>
<protein>
    <submittedName>
        <fullName evidence="3">ABC transporter permease</fullName>
    </submittedName>
</protein>
<comment type="caution">
    <text evidence="3">The sequence shown here is derived from an EMBL/GenBank/DDBJ whole genome shotgun (WGS) entry which is preliminary data.</text>
</comment>
<evidence type="ECO:0000256" key="1">
    <source>
        <dbReference type="SAM" id="MobiDB-lite"/>
    </source>
</evidence>
<name>A0A5C5BGF4_9MICO</name>
<feature type="transmembrane region" description="Helical" evidence="2">
    <location>
        <begin position="298"/>
        <end position="319"/>
    </location>
</feature>
<evidence type="ECO:0000313" key="4">
    <source>
        <dbReference type="Proteomes" id="UP000313849"/>
    </source>
</evidence>
<keyword evidence="4" id="KW-1185">Reference proteome</keyword>
<dbReference type="Pfam" id="PF12730">
    <property type="entry name" value="ABC2_membrane_4"/>
    <property type="match status" value="1"/>
</dbReference>
<feature type="transmembrane region" description="Helical" evidence="2">
    <location>
        <begin position="78"/>
        <end position="98"/>
    </location>
</feature>
<evidence type="ECO:0000313" key="3">
    <source>
        <dbReference type="EMBL" id="TNU76515.1"/>
    </source>
</evidence>
<dbReference type="PANTHER" id="PTHR37305:SF1">
    <property type="entry name" value="MEMBRANE PROTEIN"/>
    <property type="match status" value="1"/>
</dbReference>
<dbReference type="RefSeq" id="WP_108717818.1">
    <property type="nucleotide sequence ID" value="NZ_VENP01000006.1"/>
</dbReference>
<keyword evidence="2" id="KW-0812">Transmembrane</keyword>
<dbReference type="OrthoDB" id="3217553at2"/>
<accession>A0A5C5BGF4</accession>
<feature type="transmembrane region" description="Helical" evidence="2">
    <location>
        <begin position="253"/>
        <end position="278"/>
    </location>
</feature>
<feature type="region of interest" description="Disordered" evidence="1">
    <location>
        <begin position="27"/>
        <end position="55"/>
    </location>
</feature>
<dbReference type="PANTHER" id="PTHR37305">
    <property type="entry name" value="INTEGRAL MEMBRANE PROTEIN-RELATED"/>
    <property type="match status" value="1"/>
</dbReference>
<feature type="transmembrane region" description="Helical" evidence="2">
    <location>
        <begin position="167"/>
        <end position="200"/>
    </location>
</feature>
<dbReference type="Proteomes" id="UP000313849">
    <property type="component" value="Unassembled WGS sequence"/>
</dbReference>
<reference evidence="3 4" key="1">
    <citation type="submission" date="2019-06" db="EMBL/GenBank/DDBJ databases">
        <title>Draft genome sequence of Miniimonas arenae KCTC 19750T isolated from sea sand.</title>
        <authorList>
            <person name="Park S.-J."/>
        </authorList>
    </citation>
    <scope>NUCLEOTIDE SEQUENCE [LARGE SCALE GENOMIC DNA]</scope>
    <source>
        <strain evidence="3 4">KCTC 19750</strain>
    </source>
</reference>